<accession>A0A1F4Q0S7</accession>
<sequence length="111" mass="12201">MRTQIRKKEWSPAREIMPLILGKELGDDLSEKEISKLELFEAGLKNGIKKDDTIEAAVTKIVKLALAAEFGPSLVKAQGAAQMVATITRAIMGDAKLRKQALIIIDRLSNE</sequence>
<evidence type="ECO:0000313" key="1">
    <source>
        <dbReference type="EMBL" id="OGB89643.1"/>
    </source>
</evidence>
<dbReference type="EMBL" id="METM01000021">
    <property type="protein sequence ID" value="OGB89643.1"/>
    <property type="molecule type" value="Genomic_DNA"/>
</dbReference>
<comment type="caution">
    <text evidence="1">The sequence shown here is derived from an EMBL/GenBank/DDBJ whole genome shotgun (WGS) entry which is preliminary data.</text>
</comment>
<dbReference type="AlphaFoldDB" id="A0A1F4Q0S7"/>
<reference evidence="1 2" key="1">
    <citation type="journal article" date="2016" name="Nat. Commun.">
        <title>Thousands of microbial genomes shed light on interconnected biogeochemical processes in an aquifer system.</title>
        <authorList>
            <person name="Anantharaman K."/>
            <person name="Brown C.T."/>
            <person name="Hug L.A."/>
            <person name="Sharon I."/>
            <person name="Castelle C.J."/>
            <person name="Probst A.J."/>
            <person name="Thomas B.C."/>
            <person name="Singh A."/>
            <person name="Wilkins M.J."/>
            <person name="Karaoz U."/>
            <person name="Brodie E.L."/>
            <person name="Williams K.H."/>
            <person name="Hubbard S.S."/>
            <person name="Banfield J.F."/>
        </authorList>
    </citation>
    <scope>NUCLEOTIDE SEQUENCE [LARGE SCALE GENOMIC DNA]</scope>
</reference>
<proteinExistence type="predicted"/>
<name>A0A1F4Q0S7_UNCSA</name>
<evidence type="ECO:0000313" key="2">
    <source>
        <dbReference type="Proteomes" id="UP000178724"/>
    </source>
</evidence>
<organism evidence="1 2">
    <name type="scientific">candidate division WOR-1 bacterium RIFCSPHIGHO2_01_FULL_53_15</name>
    <dbReference type="NCBI Taxonomy" id="1802564"/>
    <lineage>
        <taxon>Bacteria</taxon>
        <taxon>Bacillati</taxon>
        <taxon>Saganbacteria</taxon>
    </lineage>
</organism>
<protein>
    <submittedName>
        <fullName evidence="1">Uncharacterized protein</fullName>
    </submittedName>
</protein>
<gene>
    <name evidence="1" type="ORF">A2625_05875</name>
</gene>
<dbReference type="Proteomes" id="UP000178724">
    <property type="component" value="Unassembled WGS sequence"/>
</dbReference>